<keyword evidence="1" id="KW-0472">Membrane</keyword>
<organism evidence="2 3">
    <name type="scientific">Coraliomargarita algicola</name>
    <dbReference type="NCBI Taxonomy" id="3092156"/>
    <lineage>
        <taxon>Bacteria</taxon>
        <taxon>Pseudomonadati</taxon>
        <taxon>Verrucomicrobiota</taxon>
        <taxon>Opitutia</taxon>
        <taxon>Puniceicoccales</taxon>
        <taxon>Coraliomargaritaceae</taxon>
        <taxon>Coraliomargarita</taxon>
    </lineage>
</organism>
<feature type="transmembrane region" description="Helical" evidence="1">
    <location>
        <begin position="132"/>
        <end position="154"/>
    </location>
</feature>
<evidence type="ECO:0000313" key="2">
    <source>
        <dbReference type="EMBL" id="WPJ94420.1"/>
    </source>
</evidence>
<proteinExistence type="predicted"/>
<evidence type="ECO:0000313" key="3">
    <source>
        <dbReference type="Proteomes" id="UP001324993"/>
    </source>
</evidence>
<keyword evidence="1" id="KW-1133">Transmembrane helix</keyword>
<dbReference type="Proteomes" id="UP001324993">
    <property type="component" value="Chromosome"/>
</dbReference>
<accession>A0ABZ0RHB9</accession>
<feature type="transmembrane region" description="Helical" evidence="1">
    <location>
        <begin position="109"/>
        <end position="126"/>
    </location>
</feature>
<evidence type="ECO:0000256" key="1">
    <source>
        <dbReference type="SAM" id="Phobius"/>
    </source>
</evidence>
<keyword evidence="3" id="KW-1185">Reference proteome</keyword>
<dbReference type="EMBL" id="CP138858">
    <property type="protein sequence ID" value="WPJ94420.1"/>
    <property type="molecule type" value="Genomic_DNA"/>
</dbReference>
<reference evidence="2 3" key="1">
    <citation type="submission" date="2023-11" db="EMBL/GenBank/DDBJ databases">
        <title>Coraliomargarita sp. nov., isolated from marine algae.</title>
        <authorList>
            <person name="Lee J.K."/>
            <person name="Baek J.H."/>
            <person name="Kim J.M."/>
            <person name="Choi D.G."/>
            <person name="Jeon C.O."/>
        </authorList>
    </citation>
    <scope>NUCLEOTIDE SEQUENCE [LARGE SCALE GENOMIC DNA]</scope>
    <source>
        <strain evidence="2 3">J2-16</strain>
    </source>
</reference>
<evidence type="ECO:0008006" key="4">
    <source>
        <dbReference type="Google" id="ProtNLM"/>
    </source>
</evidence>
<protein>
    <recommendedName>
        <fullName evidence="4">Rod shape-determining protein MreD</fullName>
    </recommendedName>
</protein>
<feature type="transmembrane region" description="Helical" evidence="1">
    <location>
        <begin position="69"/>
        <end position="88"/>
    </location>
</feature>
<name>A0ABZ0RHB9_9BACT</name>
<sequence>MLLDPRAILMFGANALLLYLTLLVNSALTSGSIYLMLLGPMLVFPALYLRHQSYFICTFFTGLWVDAALPASFGLFTIGFLFAGAFVFQMRIRFRAEHNYHPIMLAHGLNFFCILLVTFWMGYAYFSSPGFWLQVIVTSLASHLVLLFVAPWFFDFERMLFALFRFDTEPEDFPIL</sequence>
<keyword evidence="1" id="KW-0812">Transmembrane</keyword>
<dbReference type="RefSeq" id="WP_319831353.1">
    <property type="nucleotide sequence ID" value="NZ_CP138858.1"/>
</dbReference>
<gene>
    <name evidence="2" type="ORF">SH580_13355</name>
</gene>